<protein>
    <submittedName>
        <fullName evidence="1">Fe-S cluster assembly iron-binding protein IscA</fullName>
    </submittedName>
</protein>
<name>A0A542YG62_9MICO</name>
<comment type="caution">
    <text evidence="1">The sequence shown here is derived from an EMBL/GenBank/DDBJ whole genome shotgun (WGS) entry which is preliminary data.</text>
</comment>
<organism evidence="1 2">
    <name type="scientific">Homoserinimonas aerilata</name>
    <dbReference type="NCBI Taxonomy" id="1162970"/>
    <lineage>
        <taxon>Bacteria</taxon>
        <taxon>Bacillati</taxon>
        <taxon>Actinomycetota</taxon>
        <taxon>Actinomycetes</taxon>
        <taxon>Micrococcales</taxon>
        <taxon>Microbacteriaceae</taxon>
        <taxon>Homoserinimonas</taxon>
    </lineage>
</organism>
<dbReference type="InterPro" id="IPR035903">
    <property type="entry name" value="HesB-like_dom_sf"/>
</dbReference>
<accession>A0A542YG62</accession>
<keyword evidence="2" id="KW-1185">Reference proteome</keyword>
<dbReference type="Proteomes" id="UP000317998">
    <property type="component" value="Unassembled WGS sequence"/>
</dbReference>
<dbReference type="EMBL" id="VFOM01000001">
    <property type="protein sequence ID" value="TQL47078.1"/>
    <property type="molecule type" value="Genomic_DNA"/>
</dbReference>
<reference evidence="1 2" key="1">
    <citation type="submission" date="2019-06" db="EMBL/GenBank/DDBJ databases">
        <title>Sequencing the genomes of 1000 actinobacteria strains.</title>
        <authorList>
            <person name="Klenk H.-P."/>
        </authorList>
    </citation>
    <scope>NUCLEOTIDE SEQUENCE [LARGE SCALE GENOMIC DNA]</scope>
    <source>
        <strain evidence="1 2">DSM 26477</strain>
    </source>
</reference>
<dbReference type="Gene3D" id="2.60.300.12">
    <property type="entry name" value="HesB-like domain"/>
    <property type="match status" value="1"/>
</dbReference>
<evidence type="ECO:0000313" key="1">
    <source>
        <dbReference type="EMBL" id="TQL47078.1"/>
    </source>
</evidence>
<gene>
    <name evidence="1" type="ORF">FB562_0124</name>
</gene>
<dbReference type="SUPFAM" id="SSF89360">
    <property type="entry name" value="HesB-like domain"/>
    <property type="match status" value="1"/>
</dbReference>
<proteinExistence type="predicted"/>
<sequence length="130" mass="13368">MNPRRIAAEFAQSPAPELVAAAPVLKRGGFDRDPKGSNMLTLTDTASNIVKAIIDQNPGAETVGLRINAPETGAELGVGIAEAPEPADAVIEQDGARVYLDEGATLVLSDKVLDAQVASDGSVSFAVGQQ</sequence>
<dbReference type="AlphaFoldDB" id="A0A542YG62"/>
<evidence type="ECO:0000313" key="2">
    <source>
        <dbReference type="Proteomes" id="UP000317998"/>
    </source>
</evidence>